<evidence type="ECO:0000259" key="3">
    <source>
        <dbReference type="Pfam" id="PF04892"/>
    </source>
</evidence>
<feature type="transmembrane region" description="Helical" evidence="2">
    <location>
        <begin position="121"/>
        <end position="144"/>
    </location>
</feature>
<accession>A0A0N0XWE2</accession>
<sequence>MWQAAVPALSPTAVALFLTAMVALALSLAAWTARTPVSPVPRTTAAALLAGWLLLLVLVTLVPTQPVGSADATLWWRPGESLFAPGAPLQPQERSMLIRQMAALAALYVPGPVLLRCAAPRWSAAGAFLLGVGLCVAVETAQLLMRAGRIADIDDVLCAAAGTVTGAGLALLARLAVTRAAVPGTAATRPARPPGHPPAADAATSDRG</sequence>
<feature type="transmembrane region" description="Helical" evidence="2">
    <location>
        <begin position="97"/>
        <end position="115"/>
    </location>
</feature>
<organism evidence="4 5">
    <name type="scientific">Streptomyces chattanoogensis</name>
    <dbReference type="NCBI Taxonomy" id="66876"/>
    <lineage>
        <taxon>Bacteria</taxon>
        <taxon>Bacillati</taxon>
        <taxon>Actinomycetota</taxon>
        <taxon>Actinomycetes</taxon>
        <taxon>Kitasatosporales</taxon>
        <taxon>Streptomycetaceae</taxon>
        <taxon>Streptomyces</taxon>
    </lineage>
</organism>
<feature type="transmembrane region" description="Helical" evidence="2">
    <location>
        <begin position="156"/>
        <end position="177"/>
    </location>
</feature>
<evidence type="ECO:0000256" key="2">
    <source>
        <dbReference type="SAM" id="Phobius"/>
    </source>
</evidence>
<keyword evidence="2" id="KW-1133">Transmembrane helix</keyword>
<dbReference type="EMBL" id="LGKG01000124">
    <property type="protein sequence ID" value="KPC63763.1"/>
    <property type="molecule type" value="Genomic_DNA"/>
</dbReference>
<dbReference type="RefSeq" id="WP_053924187.1">
    <property type="nucleotide sequence ID" value="NZ_LGKG01000124.1"/>
</dbReference>
<gene>
    <name evidence="4" type="ORF">ADL29_15240</name>
</gene>
<reference evidence="5" key="1">
    <citation type="submission" date="2015-07" db="EMBL/GenBank/DDBJ databases">
        <authorList>
            <person name="Ju K.-S."/>
            <person name="Doroghazi J.R."/>
            <person name="Metcalf W.W."/>
        </authorList>
    </citation>
    <scope>NUCLEOTIDE SEQUENCE [LARGE SCALE GENOMIC DNA]</scope>
    <source>
        <strain evidence="5">NRRL ISP-5002</strain>
    </source>
</reference>
<feature type="domain" description="VanZ-like" evidence="3">
    <location>
        <begin position="59"/>
        <end position="173"/>
    </location>
</feature>
<evidence type="ECO:0000313" key="5">
    <source>
        <dbReference type="Proteomes" id="UP000037982"/>
    </source>
</evidence>
<dbReference type="AlphaFoldDB" id="A0A0N0XWE2"/>
<keyword evidence="2" id="KW-0472">Membrane</keyword>
<evidence type="ECO:0000313" key="4">
    <source>
        <dbReference type="EMBL" id="KPC63763.1"/>
    </source>
</evidence>
<protein>
    <recommendedName>
        <fullName evidence="3">VanZ-like domain-containing protein</fullName>
    </recommendedName>
</protein>
<comment type="caution">
    <text evidence="4">The sequence shown here is derived from an EMBL/GenBank/DDBJ whole genome shotgun (WGS) entry which is preliminary data.</text>
</comment>
<dbReference type="Proteomes" id="UP000037982">
    <property type="component" value="Unassembled WGS sequence"/>
</dbReference>
<evidence type="ECO:0000256" key="1">
    <source>
        <dbReference type="SAM" id="MobiDB-lite"/>
    </source>
</evidence>
<proteinExistence type="predicted"/>
<feature type="compositionally biased region" description="Low complexity" evidence="1">
    <location>
        <begin position="198"/>
        <end position="208"/>
    </location>
</feature>
<dbReference type="InterPro" id="IPR006976">
    <property type="entry name" value="VanZ-like"/>
</dbReference>
<keyword evidence="2" id="KW-0812">Transmembrane</keyword>
<feature type="transmembrane region" description="Helical" evidence="2">
    <location>
        <begin position="45"/>
        <end position="62"/>
    </location>
</feature>
<feature type="region of interest" description="Disordered" evidence="1">
    <location>
        <begin position="185"/>
        <end position="208"/>
    </location>
</feature>
<name>A0A0N0XWE2_9ACTN</name>
<keyword evidence="5" id="KW-1185">Reference proteome</keyword>
<dbReference type="Pfam" id="PF04892">
    <property type="entry name" value="VanZ"/>
    <property type="match status" value="1"/>
</dbReference>